<dbReference type="InterPro" id="IPR002355">
    <property type="entry name" value="Cu_oxidase_Cu_BS"/>
</dbReference>
<protein>
    <submittedName>
        <fullName evidence="7">Multicopper oxidase CueO</fullName>
        <ecNumber evidence="7">1.16.3.1</ecNumber>
    </submittedName>
</protein>
<dbReference type="EMBL" id="JALBWM010000049">
    <property type="protein sequence ID" value="MCO1335098.1"/>
    <property type="molecule type" value="Genomic_DNA"/>
</dbReference>
<organism evidence="7 8">
    <name type="scientific">Microbulbifer okhotskensis</name>
    <dbReference type="NCBI Taxonomy" id="2926617"/>
    <lineage>
        <taxon>Bacteria</taxon>
        <taxon>Pseudomonadati</taxon>
        <taxon>Pseudomonadota</taxon>
        <taxon>Gammaproteobacteria</taxon>
        <taxon>Cellvibrionales</taxon>
        <taxon>Microbulbiferaceae</taxon>
        <taxon>Microbulbifer</taxon>
    </lineage>
</organism>
<dbReference type="PANTHER" id="PTHR11709">
    <property type="entry name" value="MULTI-COPPER OXIDASE"/>
    <property type="match status" value="1"/>
</dbReference>
<comment type="caution">
    <text evidence="7">The sequence shown here is derived from an EMBL/GenBank/DDBJ whole genome shotgun (WGS) entry which is preliminary data.</text>
</comment>
<sequence>MAATLLAGASHSTRAQAGSGGRQLLPIPPELRADSQGQIKLTAQTGSQSFLPGLTTQTYGFNGPFLGPAIRVRKGEQVRVSVLNRLPQNVTAHWHGLIVPGSADGGPYMPIKPGETWTVDWNIIQPAATLWFHPHLYPTTAELVLKGLAGFIIIDDEESAALPVPARWGVDDIPLVLQDRRFTSDGQFFHRFNEITIAAGYSGDHMLVNGSVNPVVQPPRGWLRFRILDGSNGRNYRVTTSDKRPMYVIASDGGFLSEPVKLDVLPIAAGERYEVMIDARNGKPFDFLTLPVPQPVMRLAPFDKALSILSVVPGTSEGEGQLPDSLVNLPPIPQTLPPISQRLVMQMNRRKQADKLIDATGLQKMMASGATDPTVVAKVVELITRGPALPLKAQLTANAINGVSFSFTEPGFTAARNRYLRWKISEGQDKMLHPVHIHGCQFRVTQYNGNQPPLYMRGWKDTVPIVDGGTAEIYIRFPLPAMPDMPYMAHCHVLEHEDSGMMTEFSVP</sequence>
<dbReference type="CDD" id="cd13867">
    <property type="entry name" value="CuRO_2_CueO_FtsP"/>
    <property type="match status" value="1"/>
</dbReference>
<dbReference type="PROSITE" id="PS00080">
    <property type="entry name" value="MULTICOPPER_OXIDASE2"/>
    <property type="match status" value="1"/>
</dbReference>
<feature type="region of interest" description="Disordered" evidence="3">
    <location>
        <begin position="1"/>
        <end position="28"/>
    </location>
</feature>
<dbReference type="EC" id="1.16.3.1" evidence="7"/>
<accession>A0A9X2J5D5</accession>
<evidence type="ECO:0000259" key="6">
    <source>
        <dbReference type="Pfam" id="PF07732"/>
    </source>
</evidence>
<dbReference type="Pfam" id="PF07731">
    <property type="entry name" value="Cu-oxidase_2"/>
    <property type="match status" value="1"/>
</dbReference>
<feature type="domain" description="Plastocyanin-like" evidence="6">
    <location>
        <begin position="45"/>
        <end position="158"/>
    </location>
</feature>
<evidence type="ECO:0000256" key="3">
    <source>
        <dbReference type="SAM" id="MobiDB-lite"/>
    </source>
</evidence>
<dbReference type="InterPro" id="IPR011707">
    <property type="entry name" value="Cu-oxidase-like_N"/>
</dbReference>
<dbReference type="InterPro" id="IPR008972">
    <property type="entry name" value="Cupredoxin"/>
</dbReference>
<dbReference type="InterPro" id="IPR011706">
    <property type="entry name" value="Cu-oxidase_C"/>
</dbReference>
<dbReference type="GO" id="GO:0030288">
    <property type="term" value="C:outer membrane-bounded periplasmic space"/>
    <property type="evidence" value="ECO:0007669"/>
    <property type="project" value="TreeGrafter"/>
</dbReference>
<evidence type="ECO:0000313" key="8">
    <source>
        <dbReference type="Proteomes" id="UP001139028"/>
    </source>
</evidence>
<feature type="domain" description="Plastocyanin-like" evidence="4">
    <location>
        <begin position="223"/>
        <end position="281"/>
    </location>
</feature>
<proteinExistence type="predicted"/>
<dbReference type="GO" id="GO:0005507">
    <property type="term" value="F:copper ion binding"/>
    <property type="evidence" value="ECO:0007669"/>
    <property type="project" value="InterPro"/>
</dbReference>
<dbReference type="AlphaFoldDB" id="A0A9X2J5D5"/>
<dbReference type="Pfam" id="PF00394">
    <property type="entry name" value="Cu-oxidase"/>
    <property type="match status" value="1"/>
</dbReference>
<keyword evidence="2 7" id="KW-0560">Oxidoreductase</keyword>
<dbReference type="Proteomes" id="UP001139028">
    <property type="component" value="Unassembled WGS sequence"/>
</dbReference>
<dbReference type="InterPro" id="IPR045087">
    <property type="entry name" value="Cu-oxidase_fam"/>
</dbReference>
<dbReference type="Pfam" id="PF07732">
    <property type="entry name" value="Cu-oxidase_3"/>
    <property type="match status" value="1"/>
</dbReference>
<evidence type="ECO:0000259" key="4">
    <source>
        <dbReference type="Pfam" id="PF00394"/>
    </source>
</evidence>
<dbReference type="PANTHER" id="PTHR11709:SF2">
    <property type="entry name" value="MULTICOPPER OXIDASE LPR1"/>
    <property type="match status" value="1"/>
</dbReference>
<keyword evidence="1" id="KW-0479">Metal-binding</keyword>
<dbReference type="NCBIfam" id="NF008205">
    <property type="entry name" value="PRK10965.1"/>
    <property type="match status" value="1"/>
</dbReference>
<dbReference type="GO" id="GO:0004322">
    <property type="term" value="F:ferroxidase activity"/>
    <property type="evidence" value="ECO:0007669"/>
    <property type="project" value="UniProtKB-EC"/>
</dbReference>
<evidence type="ECO:0000259" key="5">
    <source>
        <dbReference type="Pfam" id="PF07731"/>
    </source>
</evidence>
<evidence type="ECO:0000313" key="7">
    <source>
        <dbReference type="EMBL" id="MCO1335098.1"/>
    </source>
</evidence>
<dbReference type="SUPFAM" id="SSF49503">
    <property type="entry name" value="Cupredoxins"/>
    <property type="match status" value="3"/>
</dbReference>
<dbReference type="InterPro" id="IPR001117">
    <property type="entry name" value="Cu-oxidase_2nd"/>
</dbReference>
<gene>
    <name evidence="7" type="primary">cueO</name>
    <name evidence="7" type="ORF">MO867_12225</name>
</gene>
<reference evidence="7" key="1">
    <citation type="journal article" date="2022" name="Arch. Microbiol.">
        <title>Microbulbifer okhotskensis sp. nov., isolated from a deep bottom sediment of the Okhotsk Sea.</title>
        <authorList>
            <person name="Romanenko L."/>
            <person name="Kurilenko V."/>
            <person name="Otstavnykh N."/>
            <person name="Velansky P."/>
            <person name="Isaeva M."/>
            <person name="Mikhailov V."/>
        </authorList>
    </citation>
    <scope>NUCLEOTIDE SEQUENCE</scope>
    <source>
        <strain evidence="7">OS29</strain>
    </source>
</reference>
<keyword evidence="8" id="KW-1185">Reference proteome</keyword>
<evidence type="ECO:0000256" key="1">
    <source>
        <dbReference type="ARBA" id="ARBA00022723"/>
    </source>
</evidence>
<feature type="domain" description="Plastocyanin-like" evidence="5">
    <location>
        <begin position="391"/>
        <end position="507"/>
    </location>
</feature>
<dbReference type="Gene3D" id="2.60.40.420">
    <property type="entry name" value="Cupredoxins - blue copper proteins"/>
    <property type="match status" value="3"/>
</dbReference>
<evidence type="ECO:0000256" key="2">
    <source>
        <dbReference type="ARBA" id="ARBA00023002"/>
    </source>
</evidence>
<name>A0A9X2J5D5_9GAMM</name>
<dbReference type="CDD" id="cd04232">
    <property type="entry name" value="CuRO_1_CueO_FtsP"/>
    <property type="match status" value="1"/>
</dbReference>